<dbReference type="AlphaFoldDB" id="A0A1I6QYF8"/>
<organism evidence="6 7">
    <name type="scientific">Alloyangia pacifica</name>
    <dbReference type="NCBI Taxonomy" id="311180"/>
    <lineage>
        <taxon>Bacteria</taxon>
        <taxon>Pseudomonadati</taxon>
        <taxon>Pseudomonadota</taxon>
        <taxon>Alphaproteobacteria</taxon>
        <taxon>Rhodobacterales</taxon>
        <taxon>Roseobacteraceae</taxon>
        <taxon>Alloyangia</taxon>
    </lineage>
</organism>
<evidence type="ECO:0000256" key="3">
    <source>
        <dbReference type="SAM" id="Coils"/>
    </source>
</evidence>
<dbReference type="RefSeq" id="WP_092420247.1">
    <property type="nucleotide sequence ID" value="NZ_FNCL01000001.1"/>
</dbReference>
<dbReference type="InterPro" id="IPR058636">
    <property type="entry name" value="Beta-barrel_YknX"/>
</dbReference>
<evidence type="ECO:0000259" key="4">
    <source>
        <dbReference type="Pfam" id="PF25881"/>
    </source>
</evidence>
<feature type="domain" description="YbhG-like alpha-helical hairpin" evidence="4">
    <location>
        <begin position="73"/>
        <end position="203"/>
    </location>
</feature>
<dbReference type="GO" id="GO:0030313">
    <property type="term" value="C:cell envelope"/>
    <property type="evidence" value="ECO:0007669"/>
    <property type="project" value="UniProtKB-SubCell"/>
</dbReference>
<dbReference type="InterPro" id="IPR050465">
    <property type="entry name" value="UPF0194_transport"/>
</dbReference>
<feature type="coiled-coil region" evidence="3">
    <location>
        <begin position="108"/>
        <end position="201"/>
    </location>
</feature>
<proteinExistence type="predicted"/>
<evidence type="ECO:0000256" key="2">
    <source>
        <dbReference type="ARBA" id="ARBA00023054"/>
    </source>
</evidence>
<dbReference type="PANTHER" id="PTHR32347">
    <property type="entry name" value="EFFLUX SYSTEM COMPONENT YKNX-RELATED"/>
    <property type="match status" value="1"/>
</dbReference>
<feature type="domain" description="YknX-like beta-barrel" evidence="5">
    <location>
        <begin position="244"/>
        <end position="325"/>
    </location>
</feature>
<name>A0A1I6QYF8_9RHOB</name>
<dbReference type="Proteomes" id="UP000199392">
    <property type="component" value="Unassembled WGS sequence"/>
</dbReference>
<comment type="subcellular location">
    <subcellularLocation>
        <location evidence="1">Cell envelope</location>
    </subcellularLocation>
</comment>
<protein>
    <submittedName>
        <fullName evidence="6">HlyD family secretion protein</fullName>
    </submittedName>
</protein>
<evidence type="ECO:0000259" key="5">
    <source>
        <dbReference type="Pfam" id="PF25990"/>
    </source>
</evidence>
<dbReference type="EMBL" id="FOZW01000002">
    <property type="protein sequence ID" value="SFS57517.1"/>
    <property type="molecule type" value="Genomic_DNA"/>
</dbReference>
<keyword evidence="7" id="KW-1185">Reference proteome</keyword>
<dbReference type="Gene3D" id="2.40.50.100">
    <property type="match status" value="1"/>
</dbReference>
<gene>
    <name evidence="6" type="ORF">SAMN04488050_102500</name>
</gene>
<evidence type="ECO:0000313" key="6">
    <source>
        <dbReference type="EMBL" id="SFS57517.1"/>
    </source>
</evidence>
<dbReference type="Pfam" id="PF25990">
    <property type="entry name" value="Beta-barrel_YknX"/>
    <property type="match status" value="1"/>
</dbReference>
<keyword evidence="2 3" id="KW-0175">Coiled coil</keyword>
<dbReference type="Gene3D" id="1.10.287.470">
    <property type="entry name" value="Helix hairpin bin"/>
    <property type="match status" value="1"/>
</dbReference>
<dbReference type="InterPro" id="IPR059052">
    <property type="entry name" value="HH_YbhG-like"/>
</dbReference>
<evidence type="ECO:0000256" key="1">
    <source>
        <dbReference type="ARBA" id="ARBA00004196"/>
    </source>
</evidence>
<dbReference type="PANTHER" id="PTHR32347:SF29">
    <property type="entry name" value="UPF0194 MEMBRANE PROTEIN YBHG"/>
    <property type="match status" value="1"/>
</dbReference>
<dbReference type="Pfam" id="PF25881">
    <property type="entry name" value="HH_YBHG"/>
    <property type="match status" value="1"/>
</dbReference>
<dbReference type="SUPFAM" id="SSF111369">
    <property type="entry name" value="HlyD-like secretion proteins"/>
    <property type="match status" value="2"/>
</dbReference>
<reference evidence="7" key="1">
    <citation type="submission" date="2016-10" db="EMBL/GenBank/DDBJ databases">
        <authorList>
            <person name="Varghese N."/>
            <person name="Submissions S."/>
        </authorList>
    </citation>
    <scope>NUCLEOTIDE SEQUENCE [LARGE SCALE GENOMIC DNA]</scope>
    <source>
        <strain evidence="7">DSM 26894</strain>
    </source>
</reference>
<dbReference type="STRING" id="311180.SAMN04488050_102500"/>
<dbReference type="Gene3D" id="2.40.30.170">
    <property type="match status" value="1"/>
</dbReference>
<evidence type="ECO:0000313" key="7">
    <source>
        <dbReference type="Proteomes" id="UP000199392"/>
    </source>
</evidence>
<sequence length="335" mass="35603">MKKILLIVIALTAVVAAAWHHYGQEPGSPDLLVLHGNVDIRQVALAFDGSGRITELRAEEGDRITEGQVIGILDTRTLELQSEQASAQVEAARQSLLRLQNGTRPEEIAQVQAQLVSAEATAARAARDLSRAQRLQSSSSGAVSVQAVDHAQSEAEAADAKVAEVRAALELAKAGARQEDIAAAEAELVAARANLALLRHQIDLGTLTAPIDAVVRSRLLEPGDQATPQLPVFALAITQPKWVRVYVSEPDLGRIAPGMQAEVITDSAPDQPVAGTIGYISSVAEFTPKPVQTEELRTSLVYETRITVDDPEDALRLGQPVTVRIPLGSSGGIDQ</sequence>
<accession>A0A1I6QYF8</accession>